<accession>A0A154BRV1</accession>
<evidence type="ECO:0000256" key="1">
    <source>
        <dbReference type="ARBA" id="ARBA00023224"/>
    </source>
</evidence>
<feature type="transmembrane region" description="Helical" evidence="4">
    <location>
        <begin position="15"/>
        <end position="35"/>
    </location>
</feature>
<sequence>MGLINRLRLGIGGQILLAALLVVILFSLSNLYMFFQVQKLERNYEEMLTYSTPLIRDVQEINTELWRQGAQVRAYLLNGDKSFTDRYRESQRRMEELFNSIEARLATEEAKRELQVLRISVEAYNQILDQGVVVREKLGTAERTSFLTRTGDRAETMDQMTKSFIDFITGEVDVSRQATANAVHALNRNMIISLLAVFVIAIAGAFWLSRRISRPLADLASAADAIAAGDLTQRNFASNGNDEVADLVKSFSTMTANLRELVLQVAKAAEQLASSSEQLTASAEQCSESTGQVADTVTEVASGATNQVNAVEQSVLAVEDMSTAIKRIVATVASVSTQSEAAAGSAKSGDEAVGRATDQMNVINQSVSRSTDVVQALGASSRQIGEIVGVITEIAGQTNLLALNAAIEAARAGEAGRGFAVVADEVRKLAEQSEAAAQKIGAIIGDIQSETGTAVGAMEQGMKEVKVGTQVIAETGERFRQIVDMVRGLDHDIREIADGASRLSHSNGEVVQAVGSVKAVAADTAANTQTISAAVEEQSATMQQIAASSQALSSMAEDLQLVISKFRL</sequence>
<dbReference type="PANTHER" id="PTHR32089:SF112">
    <property type="entry name" value="LYSOZYME-LIKE PROTEIN-RELATED"/>
    <property type="match status" value="1"/>
</dbReference>
<reference evidence="7 8" key="1">
    <citation type="submission" date="2016-02" db="EMBL/GenBank/DDBJ databases">
        <title>Anaerosporomusa subterraneum gen. nov., sp. nov., a spore-forming obligate anaerobe isolated from saprolite.</title>
        <authorList>
            <person name="Choi J.K."/>
            <person name="Shah M."/>
            <person name="Yee N."/>
        </authorList>
    </citation>
    <scope>NUCLEOTIDE SEQUENCE [LARGE SCALE GENOMIC DNA]</scope>
    <source>
        <strain evidence="7 8">RU4</strain>
    </source>
</reference>
<dbReference type="PROSITE" id="PS50111">
    <property type="entry name" value="CHEMOTAXIS_TRANSDUC_2"/>
    <property type="match status" value="1"/>
</dbReference>
<dbReference type="GO" id="GO:0016020">
    <property type="term" value="C:membrane"/>
    <property type="evidence" value="ECO:0007669"/>
    <property type="project" value="InterPro"/>
</dbReference>
<dbReference type="PROSITE" id="PS50885">
    <property type="entry name" value="HAMP"/>
    <property type="match status" value="1"/>
</dbReference>
<keyword evidence="1 3" id="KW-0807">Transducer</keyword>
<organism evidence="7 8">
    <name type="scientific">Anaerosporomusa subterranea</name>
    <dbReference type="NCBI Taxonomy" id="1794912"/>
    <lineage>
        <taxon>Bacteria</taxon>
        <taxon>Bacillati</taxon>
        <taxon>Bacillota</taxon>
        <taxon>Negativicutes</taxon>
        <taxon>Acetonemataceae</taxon>
        <taxon>Anaerosporomusa</taxon>
    </lineage>
</organism>
<dbReference type="OrthoDB" id="107771at2"/>
<dbReference type="CDD" id="cd11386">
    <property type="entry name" value="MCP_signal"/>
    <property type="match status" value="1"/>
</dbReference>
<dbReference type="FunFam" id="1.10.287.950:FF:000001">
    <property type="entry name" value="Methyl-accepting chemotaxis sensory transducer"/>
    <property type="match status" value="1"/>
</dbReference>
<comment type="caution">
    <text evidence="7">The sequence shown here is derived from an EMBL/GenBank/DDBJ whole genome shotgun (WGS) entry which is preliminary data.</text>
</comment>
<dbReference type="Gene3D" id="6.10.340.10">
    <property type="match status" value="1"/>
</dbReference>
<keyword evidence="8" id="KW-1185">Reference proteome</keyword>
<dbReference type="SMART" id="SM00304">
    <property type="entry name" value="HAMP"/>
    <property type="match status" value="1"/>
</dbReference>
<proteinExistence type="inferred from homology"/>
<keyword evidence="4" id="KW-0472">Membrane</keyword>
<gene>
    <name evidence="7" type="ORF">AXX12_07355</name>
</gene>
<dbReference type="GO" id="GO:0007165">
    <property type="term" value="P:signal transduction"/>
    <property type="evidence" value="ECO:0007669"/>
    <property type="project" value="UniProtKB-KW"/>
</dbReference>
<dbReference type="RefSeq" id="WP_066241371.1">
    <property type="nucleotide sequence ID" value="NZ_LSGP01000017.1"/>
</dbReference>
<dbReference type="InterPro" id="IPR004089">
    <property type="entry name" value="MCPsignal_dom"/>
</dbReference>
<keyword evidence="4" id="KW-1133">Transmembrane helix</keyword>
<keyword evidence="4" id="KW-0812">Transmembrane</keyword>
<name>A0A154BRV1_ANASB</name>
<dbReference type="Pfam" id="PF00015">
    <property type="entry name" value="MCPsignal"/>
    <property type="match status" value="1"/>
</dbReference>
<evidence type="ECO:0000259" key="5">
    <source>
        <dbReference type="PROSITE" id="PS50111"/>
    </source>
</evidence>
<dbReference type="EMBL" id="LSGP01000017">
    <property type="protein sequence ID" value="KYZ76248.1"/>
    <property type="molecule type" value="Genomic_DNA"/>
</dbReference>
<dbReference type="Pfam" id="PF05227">
    <property type="entry name" value="CHASE3"/>
    <property type="match status" value="1"/>
</dbReference>
<dbReference type="Pfam" id="PF00672">
    <property type="entry name" value="HAMP"/>
    <property type="match status" value="1"/>
</dbReference>
<evidence type="ECO:0000256" key="3">
    <source>
        <dbReference type="PROSITE-ProRule" id="PRU00284"/>
    </source>
</evidence>
<comment type="similarity">
    <text evidence="2">Belongs to the methyl-accepting chemotaxis (MCP) protein family.</text>
</comment>
<evidence type="ECO:0000259" key="6">
    <source>
        <dbReference type="PROSITE" id="PS50885"/>
    </source>
</evidence>
<dbReference type="STRING" id="1794912.AXX12_07355"/>
<feature type="domain" description="Methyl-accepting transducer" evidence="5">
    <location>
        <begin position="282"/>
        <end position="553"/>
    </location>
</feature>
<protein>
    <recommendedName>
        <fullName evidence="9">Chemotaxis protein</fullName>
    </recommendedName>
</protein>
<dbReference type="GO" id="GO:0006935">
    <property type="term" value="P:chemotaxis"/>
    <property type="evidence" value="ECO:0007669"/>
    <property type="project" value="UniProtKB-ARBA"/>
</dbReference>
<evidence type="ECO:0000313" key="7">
    <source>
        <dbReference type="EMBL" id="KYZ76248.1"/>
    </source>
</evidence>
<evidence type="ECO:0000256" key="4">
    <source>
        <dbReference type="SAM" id="Phobius"/>
    </source>
</evidence>
<evidence type="ECO:0000313" key="8">
    <source>
        <dbReference type="Proteomes" id="UP000076268"/>
    </source>
</evidence>
<evidence type="ECO:0008006" key="9">
    <source>
        <dbReference type="Google" id="ProtNLM"/>
    </source>
</evidence>
<dbReference type="Gene3D" id="1.10.287.950">
    <property type="entry name" value="Methyl-accepting chemotaxis protein"/>
    <property type="match status" value="1"/>
</dbReference>
<feature type="domain" description="HAMP" evidence="6">
    <location>
        <begin position="210"/>
        <end position="263"/>
    </location>
</feature>
<feature type="transmembrane region" description="Helical" evidence="4">
    <location>
        <begin position="190"/>
        <end position="208"/>
    </location>
</feature>
<dbReference type="InterPro" id="IPR003660">
    <property type="entry name" value="HAMP_dom"/>
</dbReference>
<dbReference type="PANTHER" id="PTHR32089">
    <property type="entry name" value="METHYL-ACCEPTING CHEMOTAXIS PROTEIN MCPB"/>
    <property type="match status" value="1"/>
</dbReference>
<dbReference type="InterPro" id="IPR007891">
    <property type="entry name" value="CHASE3"/>
</dbReference>
<dbReference type="SUPFAM" id="SSF58104">
    <property type="entry name" value="Methyl-accepting chemotaxis protein (MCP) signaling domain"/>
    <property type="match status" value="1"/>
</dbReference>
<dbReference type="Proteomes" id="UP000076268">
    <property type="component" value="Unassembled WGS sequence"/>
</dbReference>
<dbReference type="SMART" id="SM00283">
    <property type="entry name" value="MA"/>
    <property type="match status" value="1"/>
</dbReference>
<dbReference type="AlphaFoldDB" id="A0A154BRV1"/>
<evidence type="ECO:0000256" key="2">
    <source>
        <dbReference type="ARBA" id="ARBA00029447"/>
    </source>
</evidence>